<evidence type="ECO:0000313" key="28">
    <source>
        <dbReference type="RefSeq" id="XP_017771233.1"/>
    </source>
</evidence>
<evidence type="ECO:0000256" key="9">
    <source>
        <dbReference type="ARBA" id="ARBA00023036"/>
    </source>
</evidence>
<evidence type="ECO:0000313" key="16">
    <source>
        <dbReference type="Proteomes" id="UP000695000"/>
    </source>
</evidence>
<dbReference type="PROSITE" id="PS51497">
    <property type="entry name" value="UMA"/>
    <property type="match status" value="1"/>
</dbReference>
<dbReference type="Gene3D" id="2.100.10.50">
    <property type="match status" value="1"/>
</dbReference>
<evidence type="ECO:0000313" key="18">
    <source>
        <dbReference type="RefSeq" id="XP_017771222.1"/>
    </source>
</evidence>
<dbReference type="RefSeq" id="XP_017771229.1">
    <property type="nucleotide sequence ID" value="XM_017915740.1"/>
</dbReference>
<evidence type="ECO:0000256" key="2">
    <source>
        <dbReference type="ARBA" id="ARBA00004633"/>
    </source>
</evidence>
<dbReference type="RefSeq" id="XP_017771222.1">
    <property type="nucleotide sequence ID" value="XM_017915733.1"/>
</dbReference>
<dbReference type="Pfam" id="PF10240">
    <property type="entry name" value="DUF2464"/>
    <property type="match status" value="1"/>
</dbReference>
<dbReference type="PROSITE" id="PS51498">
    <property type="entry name" value="MABP"/>
    <property type="match status" value="1"/>
</dbReference>
<dbReference type="InterPro" id="IPR023340">
    <property type="entry name" value="UMA"/>
</dbReference>
<dbReference type="PANTHER" id="PTHR31612:SF2">
    <property type="entry name" value="MULTIVESICULAR BODY SUBUNIT 12A"/>
    <property type="match status" value="1"/>
</dbReference>
<keyword evidence="5" id="KW-0813">Transport</keyword>
<evidence type="ECO:0000256" key="12">
    <source>
        <dbReference type="ARBA" id="ARBA00033024"/>
    </source>
</evidence>
<dbReference type="RefSeq" id="XP_017771234.1">
    <property type="nucleotide sequence ID" value="XM_017915745.1"/>
</dbReference>
<sequence>MSKRKSNNIFLFDSLSKTLPDDRPITSLQIIENLERCPPGFYAISKTHDQDQDADLWREGSSFLKKKSIRYLCISKTEGLPDFVLKELSILNEKSVPSEGYSLLNRTADSEQKAWRKKQLCYKLVPKYNTQLAITDIIVCSRLKKAPDGFVQAGDLNGLLICYKMGNIQTSNPSPSQSNGVIGHQKRGGAAPPPPLPPKGTSMYPDLSDGDGDYEILNPIQTPSRPAPLPPSQYPLSPPLHVQNHPAAHNTIGSTSNYAGLEGVPFALNPKFGNGSADKIQLPIVKSRKMSELMRDYNYDFRLERTNVN</sequence>
<dbReference type="RefSeq" id="XP_017771224.1">
    <property type="nucleotide sequence ID" value="XM_017915735.1"/>
</dbReference>
<dbReference type="InterPro" id="IPR018798">
    <property type="entry name" value="MVB12A/B"/>
</dbReference>
<evidence type="ECO:0000256" key="5">
    <source>
        <dbReference type="ARBA" id="ARBA00022448"/>
    </source>
</evidence>
<dbReference type="RefSeq" id="XP_017771227.1">
    <property type="nucleotide sequence ID" value="XM_017915738.1"/>
</dbReference>
<organism evidence="16 25">
    <name type="scientific">Nicrophorus vespilloides</name>
    <name type="common">Boreal carrion beetle</name>
    <dbReference type="NCBI Taxonomy" id="110193"/>
    <lineage>
        <taxon>Eukaryota</taxon>
        <taxon>Metazoa</taxon>
        <taxon>Ecdysozoa</taxon>
        <taxon>Arthropoda</taxon>
        <taxon>Hexapoda</taxon>
        <taxon>Insecta</taxon>
        <taxon>Pterygota</taxon>
        <taxon>Neoptera</taxon>
        <taxon>Endopterygota</taxon>
        <taxon>Coleoptera</taxon>
        <taxon>Polyphaga</taxon>
        <taxon>Staphyliniformia</taxon>
        <taxon>Silphidae</taxon>
        <taxon>Nicrophorinae</taxon>
        <taxon>Nicrophorus</taxon>
    </lineage>
</organism>
<keyword evidence="7" id="KW-0967">Endosome</keyword>
<feature type="region of interest" description="Disordered" evidence="13">
    <location>
        <begin position="171"/>
        <end position="208"/>
    </location>
</feature>
<dbReference type="RefSeq" id="XP_017771228.1">
    <property type="nucleotide sequence ID" value="XM_017915739.1"/>
</dbReference>
<evidence type="ECO:0000256" key="3">
    <source>
        <dbReference type="ARBA" id="ARBA00010432"/>
    </source>
</evidence>
<evidence type="ECO:0000256" key="11">
    <source>
        <dbReference type="ARBA" id="ARBA00033002"/>
    </source>
</evidence>
<keyword evidence="10" id="KW-0472">Membrane</keyword>
<dbReference type="RefSeq" id="XP_017771223.1">
    <property type="nucleotide sequence ID" value="XM_017915734.1"/>
</dbReference>
<dbReference type="InterPro" id="IPR040335">
    <property type="entry name" value="MVB12A"/>
</dbReference>
<dbReference type="Proteomes" id="UP000695000">
    <property type="component" value="Unplaced"/>
</dbReference>
<feature type="domain" description="MABP" evidence="15">
    <location>
        <begin position="22"/>
        <end position="167"/>
    </location>
</feature>
<evidence type="ECO:0000313" key="29">
    <source>
        <dbReference type="RefSeq" id="XP_017771234.1"/>
    </source>
</evidence>
<evidence type="ECO:0000259" key="15">
    <source>
        <dbReference type="PROSITE" id="PS51498"/>
    </source>
</evidence>
<reference evidence="17 18" key="1">
    <citation type="submission" date="2025-05" db="UniProtKB">
        <authorList>
            <consortium name="RefSeq"/>
        </authorList>
    </citation>
    <scope>IDENTIFICATION</scope>
    <source>
        <tissue evidence="17 18">Whole Larva</tissue>
    </source>
</reference>
<proteinExistence type="inferred from homology"/>
<dbReference type="RefSeq" id="XP_017771225.1">
    <property type="nucleotide sequence ID" value="XM_017915736.1"/>
</dbReference>
<evidence type="ECO:0000313" key="21">
    <source>
        <dbReference type="RefSeq" id="XP_017771225.1"/>
    </source>
</evidence>
<evidence type="ECO:0000313" key="26">
    <source>
        <dbReference type="RefSeq" id="XP_017771230.1"/>
    </source>
</evidence>
<keyword evidence="16" id="KW-1185">Reference proteome</keyword>
<dbReference type="RefSeq" id="XP_017771226.1">
    <property type="nucleotide sequence ID" value="XM_017915737.1"/>
</dbReference>
<gene>
    <name evidence="17 18 19 20 21 22 23 24 25 26 27 28 29" type="primary">LOC108558732</name>
</gene>
<evidence type="ECO:0000256" key="10">
    <source>
        <dbReference type="ARBA" id="ARBA00023136"/>
    </source>
</evidence>
<comment type="subcellular location">
    <subcellularLocation>
        <location evidence="1">Cytoplasm</location>
    </subcellularLocation>
    <subcellularLocation>
        <location evidence="2">Late endosome membrane</location>
        <topology evidence="2">Peripheral membrane protein</topology>
    </subcellularLocation>
</comment>
<evidence type="ECO:0000313" key="20">
    <source>
        <dbReference type="RefSeq" id="XP_017771224.1"/>
    </source>
</evidence>
<accession>A0ABM1M9H9</accession>
<dbReference type="RefSeq" id="XP_017771221.1">
    <property type="nucleotide sequence ID" value="XM_017915732.1"/>
</dbReference>
<dbReference type="GeneID" id="108558732"/>
<evidence type="ECO:0000313" key="27">
    <source>
        <dbReference type="RefSeq" id="XP_017771232.1"/>
    </source>
</evidence>
<evidence type="ECO:0000313" key="22">
    <source>
        <dbReference type="RefSeq" id="XP_017771226.1"/>
    </source>
</evidence>
<dbReference type="RefSeq" id="XP_017771233.1">
    <property type="nucleotide sequence ID" value="XM_017915744.1"/>
</dbReference>
<keyword evidence="8" id="KW-0653">Protein transport</keyword>
<feature type="compositionally biased region" description="Polar residues" evidence="13">
    <location>
        <begin position="171"/>
        <end position="180"/>
    </location>
</feature>
<evidence type="ECO:0000256" key="13">
    <source>
        <dbReference type="SAM" id="MobiDB-lite"/>
    </source>
</evidence>
<dbReference type="RefSeq" id="XP_017771232.1">
    <property type="nucleotide sequence ID" value="XM_017915743.1"/>
</dbReference>
<evidence type="ECO:0000259" key="14">
    <source>
        <dbReference type="PROSITE" id="PS51497"/>
    </source>
</evidence>
<evidence type="ECO:0000313" key="17">
    <source>
        <dbReference type="RefSeq" id="XP_017771221.1"/>
    </source>
</evidence>
<evidence type="ECO:0000256" key="8">
    <source>
        <dbReference type="ARBA" id="ARBA00022927"/>
    </source>
</evidence>
<comment type="similarity">
    <text evidence="3">Belongs to the MVB12 family.</text>
</comment>
<keyword evidence="6" id="KW-0963">Cytoplasm</keyword>
<keyword evidence="9" id="KW-0729">SH3-binding</keyword>
<dbReference type="PANTHER" id="PTHR31612">
    <property type="entry name" value="MULTIVESICULAR BODY SUBUNIT 12A"/>
    <property type="match status" value="1"/>
</dbReference>
<feature type="domain" description="UMA" evidence="14">
    <location>
        <begin position="261"/>
        <end position="308"/>
    </location>
</feature>
<dbReference type="InterPro" id="IPR023341">
    <property type="entry name" value="MABP"/>
</dbReference>
<name>A0ABM1M9H9_NICVS</name>
<evidence type="ECO:0000256" key="7">
    <source>
        <dbReference type="ARBA" id="ARBA00022753"/>
    </source>
</evidence>
<evidence type="ECO:0000313" key="24">
    <source>
        <dbReference type="RefSeq" id="XP_017771228.1"/>
    </source>
</evidence>
<evidence type="ECO:0000313" key="19">
    <source>
        <dbReference type="RefSeq" id="XP_017771223.1"/>
    </source>
</evidence>
<evidence type="ECO:0000256" key="1">
    <source>
        <dbReference type="ARBA" id="ARBA00004496"/>
    </source>
</evidence>
<protein>
    <recommendedName>
        <fullName evidence="4">Multivesicular body subunit 12A</fullName>
    </recommendedName>
    <alternativeName>
        <fullName evidence="12">ESCRT-I complex subunit MVB12A</fullName>
    </alternativeName>
    <alternativeName>
        <fullName evidence="11">Protein FAM125A</fullName>
    </alternativeName>
</protein>
<evidence type="ECO:0000256" key="4">
    <source>
        <dbReference type="ARBA" id="ARBA00017653"/>
    </source>
</evidence>
<evidence type="ECO:0000256" key="6">
    <source>
        <dbReference type="ARBA" id="ARBA00022490"/>
    </source>
</evidence>
<evidence type="ECO:0000313" key="23">
    <source>
        <dbReference type="RefSeq" id="XP_017771227.1"/>
    </source>
</evidence>
<evidence type="ECO:0000313" key="25">
    <source>
        <dbReference type="RefSeq" id="XP_017771229.1"/>
    </source>
</evidence>
<dbReference type="RefSeq" id="XP_017771230.1">
    <property type="nucleotide sequence ID" value="XM_017915741.1"/>
</dbReference>